<gene>
    <name evidence="2" type="ORF">US68_C0025G0004</name>
</gene>
<dbReference type="PANTHER" id="PTHR45919:SF1">
    <property type="entry name" value="GDP-MAN:MAN(3)GLCNAC(2)-PP-DOL ALPHA-1,2-MANNOSYLTRANSFERASE"/>
    <property type="match status" value="1"/>
</dbReference>
<dbReference type="Proteomes" id="UP000034231">
    <property type="component" value="Unassembled WGS sequence"/>
</dbReference>
<organism evidence="2 3">
    <name type="scientific">Candidatus Shapirobacteria bacterium GW2011_GWE1_38_10</name>
    <dbReference type="NCBI Taxonomy" id="1618488"/>
    <lineage>
        <taxon>Bacteria</taxon>
        <taxon>Candidatus Shapironibacteriota</taxon>
    </lineage>
</organism>
<feature type="domain" description="Glycosyl transferase family 1" evidence="1">
    <location>
        <begin position="170"/>
        <end position="339"/>
    </location>
</feature>
<proteinExistence type="predicted"/>
<dbReference type="GO" id="GO:0004377">
    <property type="term" value="F:GDP-Man:Man(3)GlcNAc(2)-PP-Dol alpha-1,2-mannosyltransferase activity"/>
    <property type="evidence" value="ECO:0007669"/>
    <property type="project" value="InterPro"/>
</dbReference>
<reference evidence="2 3" key="1">
    <citation type="journal article" date="2015" name="Nature">
        <title>rRNA introns, odd ribosomes, and small enigmatic genomes across a large radiation of phyla.</title>
        <authorList>
            <person name="Brown C.T."/>
            <person name="Hug L.A."/>
            <person name="Thomas B.C."/>
            <person name="Sharon I."/>
            <person name="Castelle C.J."/>
            <person name="Singh A."/>
            <person name="Wilkins M.J."/>
            <person name="Williams K.H."/>
            <person name="Banfield J.F."/>
        </authorList>
    </citation>
    <scope>NUCLEOTIDE SEQUENCE [LARGE SCALE GENOMIC DNA]</scope>
</reference>
<dbReference type="InterPro" id="IPR038013">
    <property type="entry name" value="ALG11"/>
</dbReference>
<dbReference type="PANTHER" id="PTHR45919">
    <property type="entry name" value="GDP-MAN:MAN(3)GLCNAC(2)-PP-DOL ALPHA-1,2-MANNOSYLTRANSFERASE"/>
    <property type="match status" value="1"/>
</dbReference>
<dbReference type="EMBL" id="LBTX01000025">
    <property type="protein sequence ID" value="KKQ48719.1"/>
    <property type="molecule type" value="Genomic_DNA"/>
</dbReference>
<dbReference type="AlphaFoldDB" id="A0A0G0KHQ5"/>
<sequence length="358" mass="40460">MKRALVYDPYLDTLGGGERYTLTFAQVLKHLDFEVKLAWSDEQDLTKAKARFGIDMSGIEVDPTLHRLCASRSSLSDRFKFTKKFDLVFWVSDGSLPFLFGKKNLVHFQVPFSIPFNQIGGSPLIRSLKLLFINKLVYNSAFTRSVIERSFPRSKGVILYPPIDTDQFVQGKKENLILSVARFDSPSHSKRQDVLIDAFRELFTEEKGYRLVLVGGHRGGAEVLNSLKQRAGDLPVEIIPNPDFIKLKDLYSKARFFWHAAGYGIDEIREPEKVEHFGMTTVEAMSAGCIPIVISKGGQKEIITPDSGFLVETPGEISKTTMSLIQKKNFDKYSKNAIKRAEVYSISNFSKNIEKIIS</sequence>
<accession>A0A0G0KHQ5</accession>
<evidence type="ECO:0000313" key="3">
    <source>
        <dbReference type="Proteomes" id="UP000034231"/>
    </source>
</evidence>
<evidence type="ECO:0000259" key="1">
    <source>
        <dbReference type="Pfam" id="PF00534"/>
    </source>
</evidence>
<keyword evidence="2" id="KW-0808">Transferase</keyword>
<dbReference type="InterPro" id="IPR001296">
    <property type="entry name" value="Glyco_trans_1"/>
</dbReference>
<dbReference type="GO" id="GO:0006487">
    <property type="term" value="P:protein N-linked glycosylation"/>
    <property type="evidence" value="ECO:0007669"/>
    <property type="project" value="TreeGrafter"/>
</dbReference>
<comment type="caution">
    <text evidence="2">The sequence shown here is derived from an EMBL/GenBank/DDBJ whole genome shotgun (WGS) entry which is preliminary data.</text>
</comment>
<dbReference type="Pfam" id="PF00534">
    <property type="entry name" value="Glycos_transf_1"/>
    <property type="match status" value="1"/>
</dbReference>
<protein>
    <submittedName>
        <fullName evidence="2">Glycosyl transferase</fullName>
    </submittedName>
</protein>
<name>A0A0G0KHQ5_9BACT</name>
<dbReference type="Gene3D" id="3.40.50.2000">
    <property type="entry name" value="Glycogen Phosphorylase B"/>
    <property type="match status" value="1"/>
</dbReference>
<evidence type="ECO:0000313" key="2">
    <source>
        <dbReference type="EMBL" id="KKQ48719.1"/>
    </source>
</evidence>
<dbReference type="SUPFAM" id="SSF53756">
    <property type="entry name" value="UDP-Glycosyltransferase/glycogen phosphorylase"/>
    <property type="match status" value="1"/>
</dbReference>
<dbReference type="GO" id="GO:0016020">
    <property type="term" value="C:membrane"/>
    <property type="evidence" value="ECO:0007669"/>
    <property type="project" value="TreeGrafter"/>
</dbReference>